<keyword evidence="1" id="KW-1133">Transmembrane helix</keyword>
<comment type="caution">
    <text evidence="2">The sequence shown here is derived from an EMBL/GenBank/DDBJ whole genome shotgun (WGS) entry which is preliminary data.</text>
</comment>
<gene>
    <name evidence="2" type="ORF">E2626_11690</name>
</gene>
<feature type="transmembrane region" description="Helical" evidence="1">
    <location>
        <begin position="5"/>
        <end position="23"/>
    </location>
</feature>
<protein>
    <submittedName>
        <fullName evidence="2">Uncharacterized protein</fullName>
    </submittedName>
</protein>
<feature type="transmembrane region" description="Helical" evidence="1">
    <location>
        <begin position="50"/>
        <end position="72"/>
    </location>
</feature>
<reference evidence="2 3" key="1">
    <citation type="submission" date="2019-03" db="EMBL/GenBank/DDBJ databases">
        <authorList>
            <person name="Yang Y."/>
        </authorList>
    </citation>
    <scope>NUCLEOTIDE SEQUENCE [LARGE SCALE GENOMIC DNA]</scope>
    <source>
        <strain evidence="2 3">ASL-1</strain>
    </source>
</reference>
<evidence type="ECO:0000313" key="3">
    <source>
        <dbReference type="Proteomes" id="UP000297776"/>
    </source>
</evidence>
<accession>A0A4Y8LEK7</accession>
<sequence length="79" mass="9188">MKKFFFSLLGGIFFGGIISFFLMDYRDTGYELGNYYGITSKTVKELDFNFIFNVGIIIIGVSILIFVIWTYIEKKFINV</sequence>
<dbReference type="AlphaFoldDB" id="A0A4Y8LEK7"/>
<evidence type="ECO:0000313" key="2">
    <source>
        <dbReference type="EMBL" id="TFE00629.1"/>
    </source>
</evidence>
<dbReference type="RefSeq" id="WP_134381949.1">
    <property type="nucleotide sequence ID" value="NZ_SORX01000006.1"/>
</dbReference>
<evidence type="ECO:0000256" key="1">
    <source>
        <dbReference type="SAM" id="Phobius"/>
    </source>
</evidence>
<keyword evidence="1" id="KW-0472">Membrane</keyword>
<dbReference type="EMBL" id="SORX01000006">
    <property type="protein sequence ID" value="TFE00629.1"/>
    <property type="molecule type" value="Genomic_DNA"/>
</dbReference>
<keyword evidence="3" id="KW-1185">Reference proteome</keyword>
<keyword evidence="1" id="KW-0812">Transmembrane</keyword>
<proteinExistence type="predicted"/>
<dbReference type="Proteomes" id="UP000297776">
    <property type="component" value="Unassembled WGS sequence"/>
</dbReference>
<name>A0A4Y8LEK7_9BACL</name>
<organism evidence="2 3">
    <name type="scientific">Jeotgalibacillus salarius</name>
    <dbReference type="NCBI Taxonomy" id="546023"/>
    <lineage>
        <taxon>Bacteria</taxon>
        <taxon>Bacillati</taxon>
        <taxon>Bacillota</taxon>
        <taxon>Bacilli</taxon>
        <taxon>Bacillales</taxon>
        <taxon>Caryophanaceae</taxon>
        <taxon>Jeotgalibacillus</taxon>
    </lineage>
</organism>